<evidence type="ECO:0000313" key="1">
    <source>
        <dbReference type="EMBL" id="CAB4028623.1"/>
    </source>
</evidence>
<dbReference type="AlphaFoldDB" id="A0A6S7KK54"/>
<organism evidence="1 2">
    <name type="scientific">Paramuricea clavata</name>
    <name type="common">Red gorgonian</name>
    <name type="synonym">Violescent sea-whip</name>
    <dbReference type="NCBI Taxonomy" id="317549"/>
    <lineage>
        <taxon>Eukaryota</taxon>
        <taxon>Metazoa</taxon>
        <taxon>Cnidaria</taxon>
        <taxon>Anthozoa</taxon>
        <taxon>Octocorallia</taxon>
        <taxon>Malacalcyonacea</taxon>
        <taxon>Plexauridae</taxon>
        <taxon>Paramuricea</taxon>
    </lineage>
</organism>
<evidence type="ECO:0000313" key="2">
    <source>
        <dbReference type="Proteomes" id="UP001152795"/>
    </source>
</evidence>
<sequence>MTEPFEYAITTRKKVALSKVQEFKRTLTDFRLIISTTRSQYEVKNELKAKIEEYEADLQAFDEYLQLIVD</sequence>
<protein>
    <submittedName>
        <fullName evidence="1">Uncharacterized protein</fullName>
    </submittedName>
</protein>
<gene>
    <name evidence="1" type="ORF">PACLA_8A039918</name>
</gene>
<dbReference type="Proteomes" id="UP001152795">
    <property type="component" value="Unassembled WGS sequence"/>
</dbReference>
<reference evidence="1" key="1">
    <citation type="submission" date="2020-04" db="EMBL/GenBank/DDBJ databases">
        <authorList>
            <person name="Alioto T."/>
            <person name="Alioto T."/>
            <person name="Gomez Garrido J."/>
        </authorList>
    </citation>
    <scope>NUCLEOTIDE SEQUENCE</scope>
    <source>
        <strain evidence="1">A484AB</strain>
    </source>
</reference>
<name>A0A6S7KK54_PARCT</name>
<comment type="caution">
    <text evidence="1">The sequence shown here is derived from an EMBL/GenBank/DDBJ whole genome shotgun (WGS) entry which is preliminary data.</text>
</comment>
<feature type="non-terminal residue" evidence="1">
    <location>
        <position position="70"/>
    </location>
</feature>
<accession>A0A6S7KK54</accession>
<proteinExistence type="predicted"/>
<keyword evidence="2" id="KW-1185">Reference proteome</keyword>
<dbReference type="EMBL" id="CACRXK020015610">
    <property type="protein sequence ID" value="CAB4028623.1"/>
    <property type="molecule type" value="Genomic_DNA"/>
</dbReference>